<keyword evidence="3" id="KW-1185">Reference proteome</keyword>
<dbReference type="EMBL" id="BGPR01000665">
    <property type="protein sequence ID" value="GBM30625.1"/>
    <property type="molecule type" value="Genomic_DNA"/>
</dbReference>
<accession>A0A4Y2ERU0</accession>
<dbReference type="AlphaFoldDB" id="A0A4Y2ERU0"/>
<name>A0A4Y2ERU0_ARAVE</name>
<evidence type="ECO:0000256" key="1">
    <source>
        <dbReference type="SAM" id="MobiDB-lite"/>
    </source>
</evidence>
<comment type="caution">
    <text evidence="2">The sequence shown here is derived from an EMBL/GenBank/DDBJ whole genome shotgun (WGS) entry which is preliminary data.</text>
</comment>
<evidence type="ECO:0000313" key="3">
    <source>
        <dbReference type="Proteomes" id="UP000499080"/>
    </source>
</evidence>
<evidence type="ECO:0000313" key="2">
    <source>
        <dbReference type="EMBL" id="GBM30625.1"/>
    </source>
</evidence>
<reference evidence="2 3" key="1">
    <citation type="journal article" date="2019" name="Sci. Rep.">
        <title>Orb-weaving spider Araneus ventricosus genome elucidates the spidroin gene catalogue.</title>
        <authorList>
            <person name="Kono N."/>
            <person name="Nakamura H."/>
            <person name="Ohtoshi R."/>
            <person name="Moran D.A.P."/>
            <person name="Shinohara A."/>
            <person name="Yoshida Y."/>
            <person name="Fujiwara M."/>
            <person name="Mori M."/>
            <person name="Tomita M."/>
            <person name="Arakawa K."/>
        </authorList>
    </citation>
    <scope>NUCLEOTIDE SEQUENCE [LARGE SCALE GENOMIC DNA]</scope>
</reference>
<feature type="region of interest" description="Disordered" evidence="1">
    <location>
        <begin position="57"/>
        <end position="99"/>
    </location>
</feature>
<organism evidence="2 3">
    <name type="scientific">Araneus ventricosus</name>
    <name type="common">Orbweaver spider</name>
    <name type="synonym">Epeira ventricosa</name>
    <dbReference type="NCBI Taxonomy" id="182803"/>
    <lineage>
        <taxon>Eukaryota</taxon>
        <taxon>Metazoa</taxon>
        <taxon>Ecdysozoa</taxon>
        <taxon>Arthropoda</taxon>
        <taxon>Chelicerata</taxon>
        <taxon>Arachnida</taxon>
        <taxon>Araneae</taxon>
        <taxon>Araneomorphae</taxon>
        <taxon>Entelegynae</taxon>
        <taxon>Araneoidea</taxon>
        <taxon>Araneidae</taxon>
        <taxon>Araneus</taxon>
    </lineage>
</organism>
<proteinExistence type="predicted"/>
<dbReference type="Proteomes" id="UP000499080">
    <property type="component" value="Unassembled WGS sequence"/>
</dbReference>
<gene>
    <name evidence="2" type="ORF">AVEN_18317_1</name>
</gene>
<sequence>MFKTVTGCGYARGTTVKKGLANFQKSTRHIAHFPCRGRKSSESSTADSMGVSYIRDFSCPHKKKSRHERSGERGGQATGPPHPIHRFGNVIQIVSTSRT</sequence>
<protein>
    <submittedName>
        <fullName evidence="2">Uncharacterized protein</fullName>
    </submittedName>
</protein>